<name>A0AAU2VKU4_9ACTN</name>
<protein>
    <submittedName>
        <fullName evidence="1">Uncharacterized protein</fullName>
    </submittedName>
</protein>
<reference evidence="1" key="1">
    <citation type="submission" date="2022-10" db="EMBL/GenBank/DDBJ databases">
        <title>The complete genomes of actinobacterial strains from the NBC collection.</title>
        <authorList>
            <person name="Joergensen T.S."/>
            <person name="Alvarez Arevalo M."/>
            <person name="Sterndorff E.B."/>
            <person name="Faurdal D."/>
            <person name="Vuksanovic O."/>
            <person name="Mourched A.-S."/>
            <person name="Charusanti P."/>
            <person name="Shaw S."/>
            <person name="Blin K."/>
            <person name="Weber T."/>
        </authorList>
    </citation>
    <scope>NUCLEOTIDE SEQUENCE</scope>
    <source>
        <strain evidence="1">NBC_00008</strain>
    </source>
</reference>
<organism evidence="1">
    <name type="scientific">Streptomyces sp. NBC_00008</name>
    <dbReference type="NCBI Taxonomy" id="2903610"/>
    <lineage>
        <taxon>Bacteria</taxon>
        <taxon>Bacillati</taxon>
        <taxon>Actinomycetota</taxon>
        <taxon>Actinomycetes</taxon>
        <taxon>Kitasatosporales</taxon>
        <taxon>Streptomycetaceae</taxon>
        <taxon>Streptomyces</taxon>
    </lineage>
</organism>
<sequence>MKDTPHTMSLSQSLLDIASAADPAVGRVLGRYGTEPVSRVLSGLARPGEAGVQSREDLWHIVGDRVTAVYGADRARHVVNELRSHPVLLTANHYGMDTLADSVQGTVLFALQPHADGTPRRNVVMLGCGSVSLNNLTYPMGLLLYDAPAGTAEVPQRLPIFPNRLRNHAAGRVQPFDTGMVDRARTRLTGMAESGRLSQHGARVARFVLDEIVGDDDTLSAPDYGRQSARVNSALWGSVFPGNMPPAAHVQLQLEDVCAALAVKDLQDPAALLHRLMFTPTVRSTLLGGLDGARACWRLTELRARLRRSSDLGLGDEGTAFFWAMTDYGRRVPLVLEERSGGMWLAGVDERGERWEFPFAPEPVAAAVGAGQLVPSLFVCFTVLVFARAVVCVGGHYQARYLPMMRDGVVAALNEEDATLAGQLVRLPVDRCLAGLQFAVTTGADGLALPAGAVEIAGHGGFTQADLDRAPSVTTRDAHLAAFVEYFRSLVPDAPLPGDWAARLAADNAAGDSPLIAFRRAP</sequence>
<accession>A0AAU2VKU4</accession>
<evidence type="ECO:0000313" key="1">
    <source>
        <dbReference type="EMBL" id="WTW68128.1"/>
    </source>
</evidence>
<dbReference type="EMBL" id="CP108313">
    <property type="protein sequence ID" value="WTW68128.1"/>
    <property type="molecule type" value="Genomic_DNA"/>
</dbReference>
<gene>
    <name evidence="1" type="ORF">OG398_07540</name>
</gene>
<dbReference type="AlphaFoldDB" id="A0AAU2VKU4"/>
<proteinExistence type="predicted"/>